<evidence type="ECO:0000256" key="2">
    <source>
        <dbReference type="ARBA" id="ARBA00022723"/>
    </source>
</evidence>
<dbReference type="Proteomes" id="UP001610104">
    <property type="component" value="Unassembled WGS sequence"/>
</dbReference>
<keyword evidence="4" id="KW-0862">Zinc</keyword>
<feature type="signal peptide" evidence="5">
    <location>
        <begin position="1"/>
        <end position="22"/>
    </location>
</feature>
<evidence type="ECO:0000313" key="7">
    <source>
        <dbReference type="EMBL" id="MFH6768846.1"/>
    </source>
</evidence>
<dbReference type="InterPro" id="IPR043795">
    <property type="entry name" value="N-alpha-Ac-DABA-like"/>
</dbReference>
<dbReference type="Pfam" id="PF24827">
    <property type="entry name" value="AstE_AspA_cat"/>
    <property type="match status" value="1"/>
</dbReference>
<evidence type="ECO:0000256" key="4">
    <source>
        <dbReference type="ARBA" id="ARBA00022833"/>
    </source>
</evidence>
<keyword evidence="3" id="KW-0378">Hydrolase</keyword>
<comment type="cofactor">
    <cofactor evidence="1">
        <name>Zn(2+)</name>
        <dbReference type="ChEBI" id="CHEBI:29105"/>
    </cofactor>
</comment>
<evidence type="ECO:0000256" key="5">
    <source>
        <dbReference type="SAM" id="SignalP"/>
    </source>
</evidence>
<dbReference type="PANTHER" id="PTHR37326:SF1">
    <property type="entry name" value="BLL3975 PROTEIN"/>
    <property type="match status" value="1"/>
</dbReference>
<keyword evidence="8" id="KW-1185">Reference proteome</keyword>
<accession>A0ABW7MPT0</accession>
<evidence type="ECO:0000313" key="8">
    <source>
        <dbReference type="Proteomes" id="UP001610104"/>
    </source>
</evidence>
<dbReference type="InterPro" id="IPR053138">
    <property type="entry name" value="N-alpha-Ac-DABA_deacetylase"/>
</dbReference>
<dbReference type="EMBL" id="JBAWKC010000002">
    <property type="protein sequence ID" value="MFH6768846.1"/>
    <property type="molecule type" value="Genomic_DNA"/>
</dbReference>
<sequence length="352" mass="38640">MKAIKTLLISIILTILNPAESAAQNDLPVLTNLNEIDNSITGINNYWLEMGSDTFGKPILIPVVVIQGFTSGPTLGLTAAIHGNELNGIAIIHELVETIDVKLLKGRIVAIPGLNAVSVELDQRRFSDDEDLNRNFPGKETGNRSEQYAYKISERVLPVFDFQIDMHTASFGRTNTMYARADVSNDTIVTLARLQGADIILNSKGTPSFGNTSTSSRTMRAETGLKGNLGITVEYGNPQVYQKDIVSRGLQGVYNSLVYLNMYTGTIEKSKYSTTYCKKSYWIYMEEGGFLEVLVELNQLLKKGDKMAVVKNAFGQVLKEYFAPEDGIVIGKSTNPANMSGGRIIHLGILDN</sequence>
<organism evidence="7 8">
    <name type="scientific">Gaetbulibacter aquiaggeris</name>
    <dbReference type="NCBI Taxonomy" id="1735373"/>
    <lineage>
        <taxon>Bacteria</taxon>
        <taxon>Pseudomonadati</taxon>
        <taxon>Bacteroidota</taxon>
        <taxon>Flavobacteriia</taxon>
        <taxon>Flavobacteriales</taxon>
        <taxon>Flavobacteriaceae</taxon>
        <taxon>Gaetbulibacter</taxon>
    </lineage>
</organism>
<dbReference type="PANTHER" id="PTHR37326">
    <property type="entry name" value="BLL3975 PROTEIN"/>
    <property type="match status" value="1"/>
</dbReference>
<evidence type="ECO:0000256" key="3">
    <source>
        <dbReference type="ARBA" id="ARBA00022801"/>
    </source>
</evidence>
<dbReference type="RefSeq" id="WP_395438093.1">
    <property type="nucleotide sequence ID" value="NZ_JBAWKC010000002.1"/>
</dbReference>
<keyword evidence="5" id="KW-0732">Signal</keyword>
<feature type="domain" description="Succinylglutamate desuccinylase/Aspartoacylase catalytic" evidence="6">
    <location>
        <begin position="72"/>
        <end position="258"/>
    </location>
</feature>
<dbReference type="PIRSF" id="PIRSF039012">
    <property type="entry name" value="ASP"/>
    <property type="match status" value="1"/>
</dbReference>
<evidence type="ECO:0000259" key="6">
    <source>
        <dbReference type="Pfam" id="PF24827"/>
    </source>
</evidence>
<reference evidence="7 8" key="1">
    <citation type="submission" date="2024-02" db="EMBL/GenBank/DDBJ databases">
        <title>A Gaetbulibacter species isolated from tidal flats and genomic insights of their niches.</title>
        <authorList>
            <person name="Ye Y."/>
        </authorList>
    </citation>
    <scope>NUCLEOTIDE SEQUENCE [LARGE SCALE GENOMIC DNA]</scope>
    <source>
        <strain evidence="7 8">KEM-8</strain>
    </source>
</reference>
<feature type="chain" id="PRO_5046088307" evidence="5">
    <location>
        <begin position="23"/>
        <end position="352"/>
    </location>
</feature>
<dbReference type="CDD" id="cd06251">
    <property type="entry name" value="M14_ASTE_ASPA-like"/>
    <property type="match status" value="1"/>
</dbReference>
<gene>
    <name evidence="7" type="ORF">V8G56_08870</name>
</gene>
<name>A0ABW7MPT0_9FLAO</name>
<keyword evidence="2" id="KW-0479">Metal-binding</keyword>
<dbReference type="InterPro" id="IPR055438">
    <property type="entry name" value="AstE_AspA_cat"/>
</dbReference>
<dbReference type="Gene3D" id="3.40.630.10">
    <property type="entry name" value="Zn peptidases"/>
    <property type="match status" value="1"/>
</dbReference>
<dbReference type="SUPFAM" id="SSF53187">
    <property type="entry name" value="Zn-dependent exopeptidases"/>
    <property type="match status" value="1"/>
</dbReference>
<proteinExistence type="predicted"/>
<evidence type="ECO:0000256" key="1">
    <source>
        <dbReference type="ARBA" id="ARBA00001947"/>
    </source>
</evidence>
<protein>
    <submittedName>
        <fullName evidence="7">Succinylglutamate desuccinylase/aspartoacylase family protein</fullName>
    </submittedName>
</protein>
<comment type="caution">
    <text evidence="7">The sequence shown here is derived from an EMBL/GenBank/DDBJ whole genome shotgun (WGS) entry which is preliminary data.</text>
</comment>